<feature type="compositionally biased region" description="Pro residues" evidence="1">
    <location>
        <begin position="2037"/>
        <end position="2047"/>
    </location>
</feature>
<feature type="compositionally biased region" description="Basic and acidic residues" evidence="1">
    <location>
        <begin position="1155"/>
        <end position="1175"/>
    </location>
</feature>
<dbReference type="InterPro" id="IPR048924">
    <property type="entry name" value="BAHCC1-like_Tudor"/>
</dbReference>
<feature type="compositionally biased region" description="Polar residues" evidence="1">
    <location>
        <begin position="179"/>
        <end position="188"/>
    </location>
</feature>
<feature type="compositionally biased region" description="Basic and acidic residues" evidence="1">
    <location>
        <begin position="2566"/>
        <end position="2579"/>
    </location>
</feature>
<dbReference type="EMBL" id="JAFDVH010000019">
    <property type="protein sequence ID" value="KAG7459991.1"/>
    <property type="molecule type" value="Genomic_DNA"/>
</dbReference>
<feature type="region of interest" description="Disordered" evidence="1">
    <location>
        <begin position="1118"/>
        <end position="1314"/>
    </location>
</feature>
<feature type="compositionally biased region" description="Acidic residues" evidence="1">
    <location>
        <begin position="1212"/>
        <end position="1221"/>
    </location>
</feature>
<feature type="region of interest" description="Disordered" evidence="1">
    <location>
        <begin position="30"/>
        <end position="52"/>
    </location>
</feature>
<feature type="compositionally biased region" description="Basic and acidic residues" evidence="1">
    <location>
        <begin position="2284"/>
        <end position="2293"/>
    </location>
</feature>
<feature type="region of interest" description="Disordered" evidence="1">
    <location>
        <begin position="1932"/>
        <end position="2125"/>
    </location>
</feature>
<dbReference type="Pfam" id="PF01426">
    <property type="entry name" value="BAH"/>
    <property type="match status" value="1"/>
</dbReference>
<feature type="compositionally biased region" description="Basic residues" evidence="1">
    <location>
        <begin position="2347"/>
        <end position="2356"/>
    </location>
</feature>
<feature type="region of interest" description="Disordered" evidence="1">
    <location>
        <begin position="1803"/>
        <end position="1840"/>
    </location>
</feature>
<protein>
    <recommendedName>
        <fullName evidence="2">BAH domain-containing protein</fullName>
    </recommendedName>
</protein>
<feature type="compositionally biased region" description="Polar residues" evidence="1">
    <location>
        <begin position="611"/>
        <end position="626"/>
    </location>
</feature>
<dbReference type="Gene3D" id="2.30.30.140">
    <property type="match status" value="1"/>
</dbReference>
<dbReference type="Pfam" id="PF24912">
    <property type="entry name" value="SH3_TNRC18"/>
    <property type="match status" value="1"/>
</dbReference>
<feature type="region of interest" description="Disordered" evidence="1">
    <location>
        <begin position="2500"/>
        <end position="2719"/>
    </location>
</feature>
<feature type="compositionally biased region" description="Pro residues" evidence="1">
    <location>
        <begin position="1035"/>
        <end position="1055"/>
    </location>
</feature>
<feature type="domain" description="BAH" evidence="2">
    <location>
        <begin position="2765"/>
        <end position="2910"/>
    </location>
</feature>
<dbReference type="OrthoDB" id="6426227at2759"/>
<dbReference type="GO" id="GO:0003682">
    <property type="term" value="F:chromatin binding"/>
    <property type="evidence" value="ECO:0007669"/>
    <property type="project" value="InterPro"/>
</dbReference>
<feature type="compositionally biased region" description="Polar residues" evidence="1">
    <location>
        <begin position="2500"/>
        <end position="2509"/>
    </location>
</feature>
<feature type="region of interest" description="Disordered" evidence="1">
    <location>
        <begin position="570"/>
        <end position="749"/>
    </location>
</feature>
<feature type="compositionally biased region" description="Basic and acidic residues" evidence="1">
    <location>
        <begin position="1936"/>
        <end position="1951"/>
    </location>
</feature>
<feature type="compositionally biased region" description="Basic and acidic residues" evidence="1">
    <location>
        <begin position="414"/>
        <end position="429"/>
    </location>
</feature>
<feature type="compositionally biased region" description="Basic and acidic residues" evidence="1">
    <location>
        <begin position="235"/>
        <end position="275"/>
    </location>
</feature>
<dbReference type="Pfam" id="PF21744">
    <property type="entry name" value="BAHCC1-like_Tudor"/>
    <property type="match status" value="1"/>
</dbReference>
<feature type="compositionally biased region" description="Acidic residues" evidence="1">
    <location>
        <begin position="2093"/>
        <end position="2111"/>
    </location>
</feature>
<feature type="compositionally biased region" description="Basic and acidic residues" evidence="1">
    <location>
        <begin position="2070"/>
        <end position="2080"/>
    </location>
</feature>
<dbReference type="CDD" id="cd04714">
    <property type="entry name" value="BAH_BAHCC1"/>
    <property type="match status" value="1"/>
</dbReference>
<feature type="region of interest" description="Disordered" evidence="1">
    <location>
        <begin position="408"/>
        <end position="505"/>
    </location>
</feature>
<keyword evidence="4" id="KW-1185">Reference proteome</keyword>
<feature type="region of interest" description="Disordered" evidence="1">
    <location>
        <begin position="1684"/>
        <end position="1787"/>
    </location>
</feature>
<dbReference type="PANTHER" id="PTHR12505:SF21">
    <property type="entry name" value="TRINUCLEOTIDE REPEAT-CONTAINING GENE 18 PROTEIN"/>
    <property type="match status" value="1"/>
</dbReference>
<evidence type="ECO:0000259" key="2">
    <source>
        <dbReference type="PROSITE" id="PS51038"/>
    </source>
</evidence>
<feature type="compositionally biased region" description="Low complexity" evidence="1">
    <location>
        <begin position="2583"/>
        <end position="2630"/>
    </location>
</feature>
<dbReference type="SMART" id="SM00439">
    <property type="entry name" value="BAH"/>
    <property type="match status" value="1"/>
</dbReference>
<gene>
    <name evidence="3" type="ORF">MATL_G00216470</name>
</gene>
<dbReference type="PROSITE" id="PS51038">
    <property type="entry name" value="BAH"/>
    <property type="match status" value="1"/>
</dbReference>
<dbReference type="PANTHER" id="PTHR12505">
    <property type="entry name" value="PHD FINGER TRANSCRIPTION FACTOR"/>
    <property type="match status" value="1"/>
</dbReference>
<accession>A0A9D3PJE5</accession>
<feature type="compositionally biased region" description="Basic and acidic residues" evidence="1">
    <location>
        <begin position="446"/>
        <end position="463"/>
    </location>
</feature>
<feature type="compositionally biased region" description="Basic and acidic residues" evidence="1">
    <location>
        <begin position="323"/>
        <end position="338"/>
    </location>
</feature>
<feature type="compositionally biased region" description="Basic and acidic residues" evidence="1">
    <location>
        <begin position="199"/>
        <end position="228"/>
    </location>
</feature>
<sequence>MDGRDCGPPRSVHVPPPLLTGLAMETHRLGPAAPAGRIPPSSGHLGAGHSAPLHTGKYLPSAINLHSHHGDAFPGGSTPFLSGYVSSSNPHGGPAPMTSDPSFRAPNPTNLQMAQLWASHLHEGLSHLPGSLYPSPYIPLGHLEHPSSGSPIHAQLGQHTLFDPQKEGFYLPGHGGQPTLHSQPSLSRTPAAHTPSAVPREREGLPHHKSSKDPAREAGKEKPYKSESNEPLPRSQRDRDRDRLKEESRPRSVVDLTQDVKAEDERRPGGPDRPFKKTSPFFRERSPCSGSGEPKPGPPLQTSSLSNCRSGNGVPSLRSLGAEQDRWPKDPGPDDENTRPGMPLHGDKLKKCDTLVTSGMYPLPPHHLPPSLYPLYPTVREHGREHRVIAPTFVPSVEVYDERHGPIQIASQARDNKNDKNGEKDRQTGGERTVSDTARPPPAHESSSHGENKRTETLREEGSVIRSNSLAVRRPPPSDACLSRSGHSPEATDLVLTSSSSKEMSKMALEAETSSQERDRLQRASLRDSGLTYSGIDPARMQSFSTPEHKWKPFEMDSYAASQMSSLAVQHGQGGRGEEDGKKVYLDSAMSGAPRGSHEGLRSDSPGEVSAMQSLIKYSSSLNKGSGSRPRSDTRSPFGGLGNLKLEGGQPRASKVQHLPPQQPGKQLKRDPERPESAKSFGRESIGSQGEVEVRHPPVGIAVAVARQRDNGSKPSSGLVERDRPLLVGSIKGSSRPEEERGDEGVRHRDDRLLAGRLEREQEKLLRENKELAEYTQMHPPEASASGLNPNLMVTGGPALASSGRWPADPASHLASHPWMPRPGGPSMWLPGSPYGLGHPSLHQGLPPGYPPTLPGSIPPPYQFARDPQSGQLLVIPTEHLPHYAAELMERAPPLWSAVYPPAGGSLQHAQQLQLLSQQQLLRQQELYMIQQQAAQVMELQRSAHFVERFKASEQRAEMEDKAAKRGSDAGKQGLSTTSTPALHSRKPSPRSPTPTTSYEKAMTPLASPVTSLKSEGRPKSDKSLPQQSYSHPSTPAPHPPSPASAPSPLPAPIPPKEECVEVCEEKELDLQKCVSAPLQALYPEAPSGYPYQSLTSPFGSHYPYLLQPAAAADADGLAPDVPLPAETPERSAAAADVKPRRLRSPAVVEPLLASREELPVKEEPGLEDSKDELGPLRSAVPAPVITSRDPRAAATPESCSLGTAVPPEGGAMEEEEEEEEEGRKVKLEEVSVQSCQASYQVPAAGPVSEADSEVPEGSASPVGLDRVPSERAGESQAQSSVLGEPDHPLCQPEEDAVGRELEEPAPEASDSMEATCEAPFLTLTGHPPLPLRPPSPDIAPEDPMAGMIALVAASELPQACPLPTPTDMKESPSDAIALESADMAGMTLLGEVAELELERRRSDFQCMAHCGLESLLLAGRQVLLEALEAKPIVTIRLPRELNPNRKYSWMQKKDEPLFSKVALEGIDAMEVDYRMRLAELQRKYKDRQRELVKLQRRKDREEKQQAEEKSRTLARRGPGRPRKRKHGLCALSPPAGKLDTKCGKFGRSLPVSEDSEAGEVQRKRFRGPSRDEEEEMEGGVVKAKRKSRHWADREASSSFSQEMQIKRSKKRRVSEQEQLATKLDKALSLTKMGKLHKSPFQFAEGVSGKPRSSSGSCSRLSMLHEMELKANSGKQSLSKGLGIFQKSSKGGKNKMAAKAKNMEPCLNVKGQRKVSHSPARSEVSSYSNNTDTEEEEEESMEVWPPRPILGRAGARATGSGLGGKMSKKSSPPPKRGEASGQLYSKRALGKTKHKHFALLLQEAGASSSEDSFDQEYFTEKEDCEDEEEEEEEYDYELGRSDGLCSPSLEESGLGLLARFAASALPSPVVSTPISVVQLEAKQKARKKEERQSLLGTEFEYTDSESDVKIRRKFPSLLHGLRAAPELPLLAPVSTVREEPSSARPRMTERGRKPKARPPRAFSLDTGTEASDEERWTRRRSERIFLHDAAMSTPVSPSTPAPKPARCPKKEAAKPKEVKDTGKVRAVKKKGKESPVSPAPPQLPSPPAESRAAPPCLPVGPGRRSKVKAKPREVKKEARGKGGAVSKLMESMAADEDFEPNQDSSFSEDENVPLSGPPDRPSTPALRNCVIEKEELKDGLRVLIPMDDKLLYAGHVNTVHLPDIYRVVVEGERGNRPHIYCLEQLLQEAIIDVKPPSVKYLPEGTRIAAYWSQQYRCLYPGTVVRGNPDTDEDDDLITVEFDDGDTGRIPLSHIRMLPPDYKIQCAEPSPALLVPSTKRRGRKSSKEASESKEAGSQTSEEPVPKSRRRGRKPKSQPEPEVVLEEREKAEMSAAPEAQETPPSSRRQASRPGRKRQQGNAAGSPDAVPDETQKKTAQVNAAAKVSPQPQALYTPPVYGKVLSVDLYAEPSGSLGSFLSNNGNPGKVKSAKKGRKSEELQEAGPGAKAQRKPPQAEILIKLDHEGVMSPKTKKTKALMMMEDQRLSKRENKAVMGVAYTAVTTEEANQKSSKAKAPEKDSPKTAAVSTYSVRKLGSSGDGVVKVKNAEVNKVEESDSSSSAGSESEGEGRDQEKEKKAQEDTGSSSSRASSPASSNSSSSSTSSSSSSSSSGSTSSSSASSSSSSSSSSTTTDEDSPCSSDEETTGSPPHSSSAPKSPPQAEEKPAVSQKTHAPVLTKGQKRQQPQQKGQKQQGKSRPKRREGIHLPTTKELAKRQRLPSVENRPKISAFLPARQLWKWFGKPTQRRGMKGKAKKLFYKAIVRGKEMIRIGDCAVFLSAGRPNLPYIGRIQSMWESWGNNMVVRVKWFYHPEETNPGKKLHDGKIWDQKSAKGLHAALQASTQRKDFMERALYQSSHIDENDVQTVSHKCLVVSLEQYEQMIKTKKYQDSEDLYYLAGTYEPTTGMIFNTDGVPIIC</sequence>
<feature type="region of interest" description="Disordered" evidence="1">
    <location>
        <begin position="955"/>
        <end position="1056"/>
    </location>
</feature>
<feature type="compositionally biased region" description="Low complexity" evidence="1">
    <location>
        <begin position="2681"/>
        <end position="2692"/>
    </location>
</feature>
<comment type="caution">
    <text evidence="3">The sequence shown here is derived from an EMBL/GenBank/DDBJ whole genome shotgun (WGS) entry which is preliminary data.</text>
</comment>
<proteinExistence type="predicted"/>
<dbReference type="CDD" id="cd20469">
    <property type="entry name" value="Tudor_TNRC18"/>
    <property type="match status" value="1"/>
</dbReference>
<name>A0A9D3PJE5_MEGAT</name>
<feature type="region of interest" description="Disordered" evidence="1">
    <location>
        <begin position="2268"/>
        <end position="2393"/>
    </location>
</feature>
<evidence type="ECO:0000256" key="1">
    <source>
        <dbReference type="SAM" id="MobiDB-lite"/>
    </source>
</evidence>
<feature type="region of interest" description="Disordered" evidence="1">
    <location>
        <begin position="1496"/>
        <end position="1618"/>
    </location>
</feature>
<feature type="compositionally biased region" description="Polar residues" evidence="1">
    <location>
        <begin position="300"/>
        <end position="310"/>
    </location>
</feature>
<dbReference type="Gene3D" id="2.30.30.490">
    <property type="match status" value="1"/>
</dbReference>
<feature type="compositionally biased region" description="Basic residues" evidence="1">
    <location>
        <begin position="2305"/>
        <end position="2314"/>
    </location>
</feature>
<feature type="compositionally biased region" description="Basic residues" evidence="1">
    <location>
        <begin position="1513"/>
        <end position="1528"/>
    </location>
</feature>
<feature type="compositionally biased region" description="Acidic residues" evidence="1">
    <location>
        <begin position="2631"/>
        <end position="2643"/>
    </location>
</feature>
<feature type="region of interest" description="Disordered" evidence="1">
    <location>
        <begin position="2409"/>
        <end position="2452"/>
    </location>
</feature>
<feature type="compositionally biased region" description="Acidic residues" evidence="1">
    <location>
        <begin position="1822"/>
        <end position="1836"/>
    </location>
</feature>
<feature type="compositionally biased region" description="Basic and acidic residues" evidence="1">
    <location>
        <begin position="1496"/>
        <end position="1512"/>
    </location>
</feature>
<feature type="compositionally biased region" description="Basic and acidic residues" evidence="1">
    <location>
        <begin position="2544"/>
        <end position="2553"/>
    </location>
</feature>
<feature type="compositionally biased region" description="Basic and acidic residues" evidence="1">
    <location>
        <begin position="576"/>
        <end position="585"/>
    </location>
</feature>
<dbReference type="Proteomes" id="UP001046870">
    <property type="component" value="Chromosome 19"/>
</dbReference>
<dbReference type="InterPro" id="IPR043151">
    <property type="entry name" value="BAH_sf"/>
</dbReference>
<dbReference type="InterPro" id="IPR001025">
    <property type="entry name" value="BAH_dom"/>
</dbReference>
<feature type="compositionally biased region" description="Basic and acidic residues" evidence="1">
    <location>
        <begin position="735"/>
        <end position="749"/>
    </location>
</feature>
<organism evidence="3 4">
    <name type="scientific">Megalops atlanticus</name>
    <name type="common">Tarpon</name>
    <name type="synonym">Clupea gigantea</name>
    <dbReference type="NCBI Taxonomy" id="7932"/>
    <lineage>
        <taxon>Eukaryota</taxon>
        <taxon>Metazoa</taxon>
        <taxon>Chordata</taxon>
        <taxon>Craniata</taxon>
        <taxon>Vertebrata</taxon>
        <taxon>Euteleostomi</taxon>
        <taxon>Actinopterygii</taxon>
        <taxon>Neopterygii</taxon>
        <taxon>Teleostei</taxon>
        <taxon>Elopiformes</taxon>
        <taxon>Megalopidae</taxon>
        <taxon>Megalops</taxon>
    </lineage>
</organism>
<feature type="region of interest" description="Disordered" evidence="1">
    <location>
        <begin position="165"/>
        <end position="350"/>
    </location>
</feature>
<feature type="compositionally biased region" description="Basic and acidic residues" evidence="1">
    <location>
        <begin position="955"/>
        <end position="969"/>
    </location>
</feature>
<reference evidence="3" key="1">
    <citation type="submission" date="2021-01" db="EMBL/GenBank/DDBJ databases">
        <authorList>
            <person name="Zahm M."/>
            <person name="Roques C."/>
            <person name="Cabau C."/>
            <person name="Klopp C."/>
            <person name="Donnadieu C."/>
            <person name="Jouanno E."/>
            <person name="Lampietro C."/>
            <person name="Louis A."/>
            <person name="Herpin A."/>
            <person name="Echchiki A."/>
            <person name="Berthelot C."/>
            <person name="Parey E."/>
            <person name="Roest-Crollius H."/>
            <person name="Braasch I."/>
            <person name="Postlethwait J."/>
            <person name="Bobe J."/>
            <person name="Montfort J."/>
            <person name="Bouchez O."/>
            <person name="Begum T."/>
            <person name="Mejri S."/>
            <person name="Adams A."/>
            <person name="Chen W.-J."/>
            <person name="Guiguen Y."/>
        </authorList>
    </citation>
    <scope>NUCLEOTIDE SEQUENCE</scope>
    <source>
        <strain evidence="3">YG-15Mar2019-1</strain>
        <tissue evidence="3">Brain</tissue>
    </source>
</reference>
<feature type="compositionally biased region" description="Low complexity" evidence="1">
    <location>
        <begin position="2409"/>
        <end position="2424"/>
    </location>
</feature>
<dbReference type="InterPro" id="IPR052429">
    <property type="entry name" value="BAH_domain_protein"/>
</dbReference>
<feature type="compositionally biased region" description="Acidic residues" evidence="1">
    <location>
        <begin position="1732"/>
        <end position="1741"/>
    </location>
</feature>
<evidence type="ECO:0000313" key="3">
    <source>
        <dbReference type="EMBL" id="KAG7459991.1"/>
    </source>
</evidence>
<feature type="compositionally biased region" description="Basic and acidic residues" evidence="1">
    <location>
        <begin position="668"/>
        <end position="677"/>
    </location>
</feature>
<dbReference type="InterPro" id="IPR056841">
    <property type="entry name" value="TNRC18_BAHCC1-like_SH3"/>
</dbReference>
<evidence type="ECO:0000313" key="4">
    <source>
        <dbReference type="Proteomes" id="UP001046870"/>
    </source>
</evidence>
<feature type="compositionally biased region" description="Basic and acidic residues" evidence="1">
    <location>
        <begin position="2008"/>
        <end position="2023"/>
    </location>
</feature>